<dbReference type="VEuPathDB" id="FungiDB:BD410DRAFT_797260"/>
<feature type="domain" description="Protein kinase" evidence="6">
    <location>
        <begin position="4"/>
        <end position="329"/>
    </location>
</feature>
<dbReference type="PROSITE" id="PS00109">
    <property type="entry name" value="PROTEIN_KINASE_TYR"/>
    <property type="match status" value="1"/>
</dbReference>
<accession>A0A4Y7PGX7</accession>
<dbReference type="InterPro" id="IPR001245">
    <property type="entry name" value="Ser-Thr/Tyr_kinase_cat_dom"/>
</dbReference>
<dbReference type="Proteomes" id="UP000294933">
    <property type="component" value="Unassembled WGS sequence"/>
</dbReference>
<feature type="compositionally biased region" description="Low complexity" evidence="5">
    <location>
        <begin position="428"/>
        <end position="447"/>
    </location>
</feature>
<keyword evidence="2" id="KW-0547">Nucleotide-binding</keyword>
<dbReference type="STRING" id="50990.A0A4Y7PGX7"/>
<gene>
    <name evidence="7" type="ORF">BD410DRAFT_797260</name>
</gene>
<evidence type="ECO:0000256" key="1">
    <source>
        <dbReference type="ARBA" id="ARBA00022679"/>
    </source>
</evidence>
<evidence type="ECO:0000256" key="5">
    <source>
        <dbReference type="SAM" id="MobiDB-lite"/>
    </source>
</evidence>
<feature type="region of interest" description="Disordered" evidence="5">
    <location>
        <begin position="1"/>
        <end position="21"/>
    </location>
</feature>
<dbReference type="GO" id="GO:0005524">
    <property type="term" value="F:ATP binding"/>
    <property type="evidence" value="ECO:0007669"/>
    <property type="project" value="UniProtKB-KW"/>
</dbReference>
<dbReference type="InterPro" id="IPR051681">
    <property type="entry name" value="Ser/Thr_Kinases-Pseudokinases"/>
</dbReference>
<evidence type="ECO:0000313" key="8">
    <source>
        <dbReference type="Proteomes" id="UP000294933"/>
    </source>
</evidence>
<dbReference type="AlphaFoldDB" id="A0A4Y7PGX7"/>
<dbReference type="Pfam" id="PF07714">
    <property type="entry name" value="PK_Tyr_Ser-Thr"/>
    <property type="match status" value="1"/>
</dbReference>
<evidence type="ECO:0000259" key="6">
    <source>
        <dbReference type="PROSITE" id="PS50011"/>
    </source>
</evidence>
<feature type="compositionally biased region" description="Polar residues" evidence="5">
    <location>
        <begin position="467"/>
        <end position="486"/>
    </location>
</feature>
<dbReference type="InterPro" id="IPR000719">
    <property type="entry name" value="Prot_kinase_dom"/>
</dbReference>
<dbReference type="Gene3D" id="1.10.510.10">
    <property type="entry name" value="Transferase(Phosphotransferase) domain 1"/>
    <property type="match status" value="1"/>
</dbReference>
<organism evidence="7 8">
    <name type="scientific">Rickenella mellea</name>
    <dbReference type="NCBI Taxonomy" id="50990"/>
    <lineage>
        <taxon>Eukaryota</taxon>
        <taxon>Fungi</taxon>
        <taxon>Dikarya</taxon>
        <taxon>Basidiomycota</taxon>
        <taxon>Agaricomycotina</taxon>
        <taxon>Agaricomycetes</taxon>
        <taxon>Hymenochaetales</taxon>
        <taxon>Rickenellaceae</taxon>
        <taxon>Rickenella</taxon>
    </lineage>
</organism>
<reference evidence="7 8" key="1">
    <citation type="submission" date="2018-06" db="EMBL/GenBank/DDBJ databases">
        <title>A transcriptomic atlas of mushroom development highlights an independent origin of complex multicellularity.</title>
        <authorList>
            <consortium name="DOE Joint Genome Institute"/>
            <person name="Krizsan K."/>
            <person name="Almasi E."/>
            <person name="Merenyi Z."/>
            <person name="Sahu N."/>
            <person name="Viragh M."/>
            <person name="Koszo T."/>
            <person name="Mondo S."/>
            <person name="Kiss B."/>
            <person name="Balint B."/>
            <person name="Kues U."/>
            <person name="Barry K."/>
            <person name="Hegedus J.C."/>
            <person name="Henrissat B."/>
            <person name="Johnson J."/>
            <person name="Lipzen A."/>
            <person name="Ohm R."/>
            <person name="Nagy I."/>
            <person name="Pangilinan J."/>
            <person name="Yan J."/>
            <person name="Xiong Y."/>
            <person name="Grigoriev I.V."/>
            <person name="Hibbett D.S."/>
            <person name="Nagy L.G."/>
        </authorList>
    </citation>
    <scope>NUCLEOTIDE SEQUENCE [LARGE SCALE GENOMIC DNA]</scope>
    <source>
        <strain evidence="7 8">SZMC22713</strain>
    </source>
</reference>
<name>A0A4Y7PGX7_9AGAM</name>
<dbReference type="GO" id="GO:0004674">
    <property type="term" value="F:protein serine/threonine kinase activity"/>
    <property type="evidence" value="ECO:0007669"/>
    <property type="project" value="TreeGrafter"/>
</dbReference>
<dbReference type="PANTHER" id="PTHR44329:SF288">
    <property type="entry name" value="MITOGEN-ACTIVATED PROTEIN KINASE KINASE KINASE 20"/>
    <property type="match status" value="1"/>
</dbReference>
<dbReference type="OrthoDB" id="3256376at2759"/>
<keyword evidence="4" id="KW-0067">ATP-binding</keyword>
<sequence>MTRPSSAPRKGEGSSTAIGSKDLLGVPKHLDITSRVTQTDGTARAKYEHYHLYYGMLQRKKPVAIKRLRSSLRDNEPLQNALSGELKRWCRLQHRNILRILGATVDERGFPAFITEWVGHGSVLDYVKKNKQADVFNVVRKLLNLLTNSIYGLQVKGIAEGLAYLHKENVVHADLRSDNILVTDAGVPLVTDFGITRLLVVTHTIQDIKELMRRVRWMAIELVKPRSQSTDNTNPSTNVAEQTKESDVWAFGMVVYELLTKSHPFAGIPDIQVLIIVVGGGLPNPPRDIKNRPPIDQSLWELCKRCWNKEPSLRPTMSSIVAELKKKSFQKAGLCSENLDDAGSSGSPVRARAKSLPSRIAALKNSPLETVPPVPPLRAASNASSGPITQSRSPHVGSSVEVITDRPPSPLRGGRRTSLSDVERLRRNSSPSANLPRSRPSRSPSNVKPRRVSTVGQESTPPVPLTSKPSPVSISSDAQTHNTSHNRPILKSDHPPVSYRQPPARPSGEDDGSHYSGGSGGGCGCIIC</sequence>
<dbReference type="InterPro" id="IPR008266">
    <property type="entry name" value="Tyr_kinase_AS"/>
</dbReference>
<feature type="region of interest" description="Disordered" evidence="5">
    <location>
        <begin position="367"/>
        <end position="521"/>
    </location>
</feature>
<proteinExistence type="predicted"/>
<keyword evidence="1" id="KW-0808">Transferase</keyword>
<keyword evidence="8" id="KW-1185">Reference proteome</keyword>
<dbReference type="InterPro" id="IPR011009">
    <property type="entry name" value="Kinase-like_dom_sf"/>
</dbReference>
<evidence type="ECO:0000256" key="4">
    <source>
        <dbReference type="ARBA" id="ARBA00022840"/>
    </source>
</evidence>
<dbReference type="PROSITE" id="PS50011">
    <property type="entry name" value="PROTEIN_KINASE_DOM"/>
    <property type="match status" value="1"/>
</dbReference>
<evidence type="ECO:0000256" key="3">
    <source>
        <dbReference type="ARBA" id="ARBA00022777"/>
    </source>
</evidence>
<dbReference type="EMBL" id="ML170359">
    <property type="protein sequence ID" value="TDL14288.1"/>
    <property type="molecule type" value="Genomic_DNA"/>
</dbReference>
<feature type="compositionally biased region" description="Polar residues" evidence="5">
    <location>
        <begin position="381"/>
        <end position="393"/>
    </location>
</feature>
<evidence type="ECO:0000256" key="2">
    <source>
        <dbReference type="ARBA" id="ARBA00022741"/>
    </source>
</evidence>
<protein>
    <submittedName>
        <fullName evidence="7">Kinase-like protein</fullName>
    </submittedName>
</protein>
<evidence type="ECO:0000313" key="7">
    <source>
        <dbReference type="EMBL" id="TDL14288.1"/>
    </source>
</evidence>
<keyword evidence="3 7" id="KW-0418">Kinase</keyword>
<dbReference type="SUPFAM" id="SSF56112">
    <property type="entry name" value="Protein kinase-like (PK-like)"/>
    <property type="match status" value="1"/>
</dbReference>
<dbReference type="PANTHER" id="PTHR44329">
    <property type="entry name" value="SERINE/THREONINE-PROTEIN KINASE TNNI3K-RELATED"/>
    <property type="match status" value="1"/>
</dbReference>